<accession>A0AAD6RJW5</accession>
<dbReference type="Proteomes" id="UP001164929">
    <property type="component" value="Chromosome 1"/>
</dbReference>
<evidence type="ECO:0000313" key="1">
    <source>
        <dbReference type="EMBL" id="KAJ7010395.1"/>
    </source>
</evidence>
<sequence length="106" mass="11845">MCGGNLEEGCGTAVKGLRWNWRALDGLLMMRNSMHPTSPHFTMTQLLGLAANQIASEKPLALFYTSNKRIDPFPFRAEVPCYLDSTHVLGLWSSLFLKTSELITLD</sequence>
<dbReference type="EMBL" id="JAQIZT010000001">
    <property type="protein sequence ID" value="KAJ7010395.1"/>
    <property type="molecule type" value="Genomic_DNA"/>
</dbReference>
<dbReference type="AlphaFoldDB" id="A0AAD6RJW5"/>
<protein>
    <submittedName>
        <fullName evidence="1">Uncharacterized protein</fullName>
    </submittedName>
</protein>
<gene>
    <name evidence="1" type="ORF">NC653_000980</name>
</gene>
<evidence type="ECO:0000313" key="2">
    <source>
        <dbReference type="Proteomes" id="UP001164929"/>
    </source>
</evidence>
<proteinExistence type="predicted"/>
<keyword evidence="2" id="KW-1185">Reference proteome</keyword>
<name>A0AAD6RJW5_9ROSI</name>
<organism evidence="1 2">
    <name type="scientific">Populus alba x Populus x berolinensis</name>
    <dbReference type="NCBI Taxonomy" id="444605"/>
    <lineage>
        <taxon>Eukaryota</taxon>
        <taxon>Viridiplantae</taxon>
        <taxon>Streptophyta</taxon>
        <taxon>Embryophyta</taxon>
        <taxon>Tracheophyta</taxon>
        <taxon>Spermatophyta</taxon>
        <taxon>Magnoliopsida</taxon>
        <taxon>eudicotyledons</taxon>
        <taxon>Gunneridae</taxon>
        <taxon>Pentapetalae</taxon>
        <taxon>rosids</taxon>
        <taxon>fabids</taxon>
        <taxon>Malpighiales</taxon>
        <taxon>Salicaceae</taxon>
        <taxon>Saliceae</taxon>
        <taxon>Populus</taxon>
    </lineage>
</organism>
<reference evidence="1 2" key="1">
    <citation type="journal article" date="2023" name="Mol. Ecol. Resour.">
        <title>Chromosome-level genome assembly of a triploid poplar Populus alba 'Berolinensis'.</title>
        <authorList>
            <person name="Chen S."/>
            <person name="Yu Y."/>
            <person name="Wang X."/>
            <person name="Wang S."/>
            <person name="Zhang T."/>
            <person name="Zhou Y."/>
            <person name="He R."/>
            <person name="Meng N."/>
            <person name="Wang Y."/>
            <person name="Liu W."/>
            <person name="Liu Z."/>
            <person name="Liu J."/>
            <person name="Guo Q."/>
            <person name="Huang H."/>
            <person name="Sederoff R.R."/>
            <person name="Wang G."/>
            <person name="Qu G."/>
            <person name="Chen S."/>
        </authorList>
    </citation>
    <scope>NUCLEOTIDE SEQUENCE [LARGE SCALE GENOMIC DNA]</scope>
    <source>
        <strain evidence="1">SC-2020</strain>
    </source>
</reference>
<comment type="caution">
    <text evidence="1">The sequence shown here is derived from an EMBL/GenBank/DDBJ whole genome shotgun (WGS) entry which is preliminary data.</text>
</comment>